<comment type="catalytic activity">
    <reaction evidence="12">
        <text>a 1,2-diacyl-sn-glycero-3-phospho-L-serine + H(+) = a 1,2-diacyl-sn-glycero-3-phosphoethanolamine + CO2</text>
        <dbReference type="Rhea" id="RHEA:20828"/>
        <dbReference type="ChEBI" id="CHEBI:15378"/>
        <dbReference type="ChEBI" id="CHEBI:16526"/>
        <dbReference type="ChEBI" id="CHEBI:57262"/>
        <dbReference type="ChEBI" id="CHEBI:64612"/>
        <dbReference type="EC" id="4.1.1.65"/>
    </reaction>
</comment>
<protein>
    <recommendedName>
        <fullName evidence="12">Phosphatidylserine decarboxylase proenzyme</fullName>
        <ecNumber evidence="12">4.1.1.65</ecNumber>
    </recommendedName>
    <component>
        <recommendedName>
            <fullName evidence="12">Phosphatidylserine decarboxylase alpha chain</fullName>
        </recommendedName>
    </component>
    <component>
        <recommendedName>
            <fullName evidence="12">Phosphatidylserine decarboxylase beta chain</fullName>
        </recommendedName>
    </component>
</protein>
<evidence type="ECO:0000256" key="11">
    <source>
        <dbReference type="ARBA" id="ARBA00023317"/>
    </source>
</evidence>
<comment type="function">
    <text evidence="12">Catalyzes the formation of phosphatidylethanolamine (PtdEtn) from phosphatidylserine (PtdSer).</text>
</comment>
<keyword evidence="9 12" id="KW-0456">Lyase</keyword>
<dbReference type="Proteomes" id="UP000031627">
    <property type="component" value="Chromosome"/>
</dbReference>
<feature type="active site" description="Charge relay system; for autoendoproteolytic cleavage activity" evidence="12">
    <location>
        <position position="90"/>
    </location>
</feature>
<dbReference type="KEGG" id="sbw:TGUWTKB_0330"/>
<dbReference type="HOGENOM" id="CLU_029061_4_1_6"/>
<evidence type="ECO:0000256" key="6">
    <source>
        <dbReference type="ARBA" id="ARBA00023136"/>
    </source>
</evidence>
<reference evidence="15" key="1">
    <citation type="submission" date="2013-11" db="EMBL/GenBank/DDBJ databases">
        <title>Symbiont-containing voluminous jelly as an extraordinary maternal gift for overwintering insect nymphs.</title>
        <authorList>
            <person name="Kaiwa N."/>
            <person name="Hosokawa T."/>
            <person name="Nikoh N."/>
            <person name="Meng X.Y."/>
            <person name="Tanahashi M."/>
            <person name="Moriyama M."/>
            <person name="Maeda T."/>
            <person name="Yamaguchi K."/>
            <person name="Shigenobu S."/>
            <person name="Ito M."/>
            <person name="Fukatsu T."/>
        </authorList>
    </citation>
    <scope>NUCLEOTIDE SEQUENCE [LARGE SCALE GENOMIC DNA]</scope>
    <source>
        <strain evidence="15">UwTKB</strain>
    </source>
</reference>
<evidence type="ECO:0000313" key="15">
    <source>
        <dbReference type="Proteomes" id="UP000031627"/>
    </source>
</evidence>
<keyword evidence="4 12" id="KW-0210">Decarboxylase</keyword>
<dbReference type="NCBIfam" id="TIGR00163">
    <property type="entry name" value="PS_decarb"/>
    <property type="match status" value="1"/>
</dbReference>
<keyword evidence="6 12" id="KW-0472">Membrane</keyword>
<name>A0A090AIQ7_9ENTR</name>
<comment type="pathway">
    <text evidence="12">Phospholipid metabolism; phosphatidylethanolamine biosynthesis; phosphatidylethanolamine from CDP-diacylglycerol: step 2/2.</text>
</comment>
<comment type="pathway">
    <text evidence="1">Lipid metabolism.</text>
</comment>
<proteinExistence type="inferred from homology"/>
<keyword evidence="10 12" id="KW-1208">Phospholipid metabolism</keyword>
<keyword evidence="15" id="KW-1185">Reference proteome</keyword>
<keyword evidence="2 12" id="KW-1003">Cell membrane</keyword>
<keyword evidence="5 12" id="KW-0443">Lipid metabolism</keyword>
<feature type="site" description="Cleavage (non-hydrolytic); by autocatalysis" evidence="12">
    <location>
        <begin position="254"/>
        <end position="255"/>
    </location>
</feature>
<dbReference type="Pfam" id="PF02666">
    <property type="entry name" value="PS_Dcarbxylase"/>
    <property type="match status" value="1"/>
</dbReference>
<evidence type="ECO:0000256" key="2">
    <source>
        <dbReference type="ARBA" id="ARBA00022475"/>
    </source>
</evidence>
<dbReference type="GO" id="GO:0006646">
    <property type="term" value="P:phosphatidylethanolamine biosynthetic process"/>
    <property type="evidence" value="ECO:0007669"/>
    <property type="project" value="UniProtKB-UniRule"/>
</dbReference>
<comment type="PTM">
    <text evidence="12">Is synthesized initially as an inactive proenzyme. Formation of the active enzyme involves a self-maturation process in which the active site pyruvoyl group is generated from an internal serine residue via an autocatalytic post-translational modification. Two non-identical subunits are generated from the proenzyme in this reaction, and the pyruvate is formed at the N-terminus of the alpha chain, which is derived from the carboxyl end of the proenzyme. The autoendoproteolytic cleavage occurs by a canonical serine protease mechanism, in which the side chain hydroxyl group of the serine supplies its oxygen atom to form the C-terminus of the beta chain, while the remainder of the serine residue undergoes an oxidative deamination to produce ammonia and the pyruvoyl prosthetic group on the alpha chain. During this reaction, the Ser that is part of the protease active site of the proenzyme becomes the pyruvoyl prosthetic group, which constitutes an essential element of the active site of the mature decarboxylase.</text>
</comment>
<keyword evidence="13" id="KW-0812">Transmembrane</keyword>
<evidence type="ECO:0000256" key="12">
    <source>
        <dbReference type="HAMAP-Rule" id="MF_00662"/>
    </source>
</evidence>
<dbReference type="STRING" id="1410383.TGUWTKB_0330"/>
<comment type="similarity">
    <text evidence="12">Belongs to the phosphatidylserine decarboxylase family. PSD-B subfamily. Prokaryotic type I sub-subfamily.</text>
</comment>
<evidence type="ECO:0000256" key="8">
    <source>
        <dbReference type="ARBA" id="ARBA00023209"/>
    </source>
</evidence>
<evidence type="ECO:0000256" key="7">
    <source>
        <dbReference type="ARBA" id="ARBA00023145"/>
    </source>
</evidence>
<keyword evidence="13" id="KW-1133">Transmembrane helix</keyword>
<dbReference type="AlphaFoldDB" id="A0A090AIQ7"/>
<keyword evidence="8 12" id="KW-0594">Phospholipid biosynthesis</keyword>
<reference evidence="14 15" key="2">
    <citation type="journal article" date="2014" name="Curr. Biol.">
        <title>Symbiont-Supplemented Maternal Investment Underpinning Host's Ecological Adaptation.</title>
        <authorList>
            <person name="Kaiwa N."/>
            <person name="Hosokawa T."/>
            <person name="Nikoh N."/>
            <person name="Tanahashi M."/>
            <person name="Moriyama M."/>
            <person name="Meng X.Y."/>
            <person name="Maeda T."/>
            <person name="Yamaguchi K."/>
            <person name="Shigenobu S."/>
            <person name="Ito M."/>
            <person name="Fukatsu T."/>
        </authorList>
    </citation>
    <scope>NUCLEOTIDE SEQUENCE [LARGE SCALE GENOMIC DNA]</scope>
    <source>
        <strain evidence="14 15">UwTKB</strain>
    </source>
</reference>
<dbReference type="InterPro" id="IPR033178">
    <property type="entry name" value="PSD_type1_pro"/>
</dbReference>
<evidence type="ECO:0000313" key="14">
    <source>
        <dbReference type="EMBL" id="BAP58293.1"/>
    </source>
</evidence>
<comment type="cofactor">
    <cofactor evidence="12">
        <name>pyruvate</name>
        <dbReference type="ChEBI" id="CHEBI:15361"/>
    </cofactor>
    <text evidence="12">Binds 1 pyruvoyl group covalently per subunit.</text>
</comment>
<keyword evidence="3 12" id="KW-0444">Lipid biosynthesis</keyword>
<keyword evidence="11 12" id="KW-0670">Pyruvate</keyword>
<evidence type="ECO:0000256" key="4">
    <source>
        <dbReference type="ARBA" id="ARBA00022793"/>
    </source>
</evidence>
<feature type="active site" description="Charge relay system; for autoendoproteolytic cleavage activity" evidence="12">
    <location>
        <position position="255"/>
    </location>
</feature>
<evidence type="ECO:0000256" key="10">
    <source>
        <dbReference type="ARBA" id="ARBA00023264"/>
    </source>
</evidence>
<dbReference type="GO" id="GO:0005886">
    <property type="term" value="C:plasma membrane"/>
    <property type="evidence" value="ECO:0007669"/>
    <property type="project" value="UniProtKB-SubCell"/>
</dbReference>
<dbReference type="PANTHER" id="PTHR10067:SF6">
    <property type="entry name" value="PHOSPHATIDYLSERINE DECARBOXYLASE PROENZYME, MITOCHONDRIAL"/>
    <property type="match status" value="1"/>
</dbReference>
<dbReference type="OrthoDB" id="9802030at2"/>
<gene>
    <name evidence="12 14" type="primary">psd</name>
    <name evidence="14" type="ORF">TGUWTKB_0330</name>
</gene>
<dbReference type="UniPathway" id="UPA00558">
    <property type="reaction ID" value="UER00616"/>
</dbReference>
<evidence type="ECO:0000256" key="9">
    <source>
        <dbReference type="ARBA" id="ARBA00023239"/>
    </source>
</evidence>
<evidence type="ECO:0000256" key="1">
    <source>
        <dbReference type="ARBA" id="ARBA00005189"/>
    </source>
</evidence>
<dbReference type="RefSeq" id="WP_041062296.1">
    <property type="nucleotide sequence ID" value="NZ_AP014521.1"/>
</dbReference>
<dbReference type="EC" id="4.1.1.65" evidence="12"/>
<feature type="chain" id="PRO_5023366364" description="Phosphatidylserine decarboxylase beta chain" evidence="12">
    <location>
        <begin position="1"/>
        <end position="254"/>
    </location>
</feature>
<comment type="subcellular location">
    <subcellularLocation>
        <location evidence="12">Cell membrane</location>
        <topology evidence="12">Peripheral membrane protein</topology>
    </subcellularLocation>
</comment>
<feature type="active site" description="Charge relay system; for autoendoproteolytic cleavage activity" evidence="12">
    <location>
        <position position="147"/>
    </location>
</feature>
<dbReference type="InterPro" id="IPR033177">
    <property type="entry name" value="PSD-B"/>
</dbReference>
<sequence>MLDFLKLKISYLFLNKFIVKFISWLVNIQVTWLTKLFIKLFIWFYKIDMSEVKESNIEKYKNFNDFFARPLKEGMRPIDNDIKSIVFPADGKIFQLGCIKYNILLQAKKKYYTLESLLAGDEKMAEKFYNGKYISIYLHPSNYHRVHMPYTGIIRKIIYVPGEHYLLNTVSINNVKNLYARNERVICYFETEIGPMIQILVGAAMVGSIEILKKGTIIPPREGVIKKWNFSKDHVSNYQNFLLKGQEMGKFKIGSTVISLFSSNNNMRILSHLTVNSLTRVGKPFAVHSYKSK</sequence>
<evidence type="ECO:0000256" key="3">
    <source>
        <dbReference type="ARBA" id="ARBA00022516"/>
    </source>
</evidence>
<dbReference type="HAMAP" id="MF_00662">
    <property type="entry name" value="PS_decarb_PSD_B_type1"/>
    <property type="match status" value="1"/>
</dbReference>
<keyword evidence="7 12" id="KW-0865">Zymogen</keyword>
<dbReference type="InterPro" id="IPR003817">
    <property type="entry name" value="PS_Dcarbxylase"/>
</dbReference>
<dbReference type="GO" id="GO:0004609">
    <property type="term" value="F:phosphatidylserine decarboxylase activity"/>
    <property type="evidence" value="ECO:0007669"/>
    <property type="project" value="UniProtKB-UniRule"/>
</dbReference>
<evidence type="ECO:0000256" key="5">
    <source>
        <dbReference type="ARBA" id="ARBA00023098"/>
    </source>
</evidence>
<organism evidence="14 15">
    <name type="scientific">Candidatus Tachikawaea gelatinosa</name>
    <dbReference type="NCBI Taxonomy" id="1410383"/>
    <lineage>
        <taxon>Bacteria</taxon>
        <taxon>Pseudomonadati</taxon>
        <taxon>Pseudomonadota</taxon>
        <taxon>Gammaproteobacteria</taxon>
        <taxon>Enterobacterales</taxon>
        <taxon>Enterobacteriaceae</taxon>
        <taxon>Candidatus Tachikawaea</taxon>
    </lineage>
</organism>
<feature type="modified residue" description="Pyruvic acid (Ser); by autocatalysis" evidence="12">
    <location>
        <position position="255"/>
    </location>
</feature>
<feature type="active site" description="Schiff-base intermediate with substrate; via pyruvic acid; for decarboxylase activity" evidence="12">
    <location>
        <position position="255"/>
    </location>
</feature>
<dbReference type="PANTHER" id="PTHR10067">
    <property type="entry name" value="PHOSPHATIDYLSERINE DECARBOXYLASE"/>
    <property type="match status" value="1"/>
</dbReference>
<comment type="subunit">
    <text evidence="12">Heterodimer of a large membrane-associated beta subunit and a small pyruvoyl-containing alpha subunit.</text>
</comment>
<feature type="transmembrane region" description="Helical" evidence="13">
    <location>
        <begin position="21"/>
        <end position="45"/>
    </location>
</feature>
<feature type="chain" id="PRO_5023366363" description="Phosphatidylserine decarboxylase alpha chain" evidence="12">
    <location>
        <begin position="255"/>
        <end position="293"/>
    </location>
</feature>
<accession>A0A090AIQ7</accession>
<evidence type="ECO:0000256" key="13">
    <source>
        <dbReference type="SAM" id="Phobius"/>
    </source>
</evidence>
<dbReference type="EMBL" id="AP014521">
    <property type="protein sequence ID" value="BAP58293.1"/>
    <property type="molecule type" value="Genomic_DNA"/>
</dbReference>